<keyword evidence="1" id="KW-1133">Transmembrane helix</keyword>
<accession>A0A0L0C1T8</accession>
<sequence length="158" mass="17484">MNFAAGKVVSIILLFYCYYAHWLERPLRLQQLLLPPLVAADSRPNYGANHRAGVCRVDNGVTAAAVDGPNVGLVDNDFVAAADVADAVGGDDDEMLHDAPWVGGLLFLLHCAYPYLIYVNCFLSDYPLKKQTTSKRQQQQPNKSIECLVKKENVVDFK</sequence>
<keyword evidence="1" id="KW-0812">Transmembrane</keyword>
<proteinExistence type="predicted"/>
<organism evidence="2 3">
    <name type="scientific">Lucilia cuprina</name>
    <name type="common">Green bottle fly</name>
    <name type="synonym">Australian sheep blowfly</name>
    <dbReference type="NCBI Taxonomy" id="7375"/>
    <lineage>
        <taxon>Eukaryota</taxon>
        <taxon>Metazoa</taxon>
        <taxon>Ecdysozoa</taxon>
        <taxon>Arthropoda</taxon>
        <taxon>Hexapoda</taxon>
        <taxon>Insecta</taxon>
        <taxon>Pterygota</taxon>
        <taxon>Neoptera</taxon>
        <taxon>Endopterygota</taxon>
        <taxon>Diptera</taxon>
        <taxon>Brachycera</taxon>
        <taxon>Muscomorpha</taxon>
        <taxon>Oestroidea</taxon>
        <taxon>Calliphoridae</taxon>
        <taxon>Luciliinae</taxon>
        <taxon>Lucilia</taxon>
    </lineage>
</organism>
<keyword evidence="3" id="KW-1185">Reference proteome</keyword>
<evidence type="ECO:0000256" key="1">
    <source>
        <dbReference type="SAM" id="Phobius"/>
    </source>
</evidence>
<evidence type="ECO:0000313" key="3">
    <source>
        <dbReference type="Proteomes" id="UP000037069"/>
    </source>
</evidence>
<protein>
    <submittedName>
        <fullName evidence="2">Uncharacterized protein</fullName>
    </submittedName>
</protein>
<dbReference type="EMBL" id="JRES01000997">
    <property type="protein sequence ID" value="KNC26275.1"/>
    <property type="molecule type" value="Genomic_DNA"/>
</dbReference>
<dbReference type="Proteomes" id="UP000037069">
    <property type="component" value="Unassembled WGS sequence"/>
</dbReference>
<dbReference type="AlphaFoldDB" id="A0A0L0C1T8"/>
<comment type="caution">
    <text evidence="2">The sequence shown here is derived from an EMBL/GenBank/DDBJ whole genome shotgun (WGS) entry which is preliminary data.</text>
</comment>
<feature type="transmembrane region" description="Helical" evidence="1">
    <location>
        <begin position="6"/>
        <end position="23"/>
    </location>
</feature>
<gene>
    <name evidence="2" type="ORF">FF38_01139</name>
</gene>
<name>A0A0L0C1T8_LUCCU</name>
<evidence type="ECO:0000313" key="2">
    <source>
        <dbReference type="EMBL" id="KNC26275.1"/>
    </source>
</evidence>
<keyword evidence="1" id="KW-0472">Membrane</keyword>
<reference evidence="2 3" key="1">
    <citation type="journal article" date="2015" name="Nat. Commun.">
        <title>Lucilia cuprina genome unlocks parasitic fly biology to underpin future interventions.</title>
        <authorList>
            <person name="Anstead C.A."/>
            <person name="Korhonen P.K."/>
            <person name="Young N.D."/>
            <person name="Hall R.S."/>
            <person name="Jex A.R."/>
            <person name="Murali S.C."/>
            <person name="Hughes D.S."/>
            <person name="Lee S.F."/>
            <person name="Perry T."/>
            <person name="Stroehlein A.J."/>
            <person name="Ansell B.R."/>
            <person name="Breugelmans B."/>
            <person name="Hofmann A."/>
            <person name="Qu J."/>
            <person name="Dugan S."/>
            <person name="Lee S.L."/>
            <person name="Chao H."/>
            <person name="Dinh H."/>
            <person name="Han Y."/>
            <person name="Doddapaneni H.V."/>
            <person name="Worley K.C."/>
            <person name="Muzny D.M."/>
            <person name="Ioannidis P."/>
            <person name="Waterhouse R.M."/>
            <person name="Zdobnov E.M."/>
            <person name="James P.J."/>
            <person name="Bagnall N.H."/>
            <person name="Kotze A.C."/>
            <person name="Gibbs R.A."/>
            <person name="Richards S."/>
            <person name="Batterham P."/>
            <person name="Gasser R.B."/>
        </authorList>
    </citation>
    <scope>NUCLEOTIDE SEQUENCE [LARGE SCALE GENOMIC DNA]</scope>
    <source>
        <strain evidence="2 3">LS</strain>
        <tissue evidence="2">Full body</tissue>
    </source>
</reference>